<dbReference type="EMBL" id="JPQT01000136">
    <property type="protein sequence ID" value="KFE46464.1"/>
    <property type="molecule type" value="Genomic_DNA"/>
</dbReference>
<dbReference type="Pfam" id="PF01614">
    <property type="entry name" value="IclR_C"/>
    <property type="match status" value="1"/>
</dbReference>
<evidence type="ECO:0000256" key="1">
    <source>
        <dbReference type="ARBA" id="ARBA00023015"/>
    </source>
</evidence>
<feature type="domain" description="IclR-ED" evidence="5">
    <location>
        <begin position="79"/>
        <end position="262"/>
    </location>
</feature>
<dbReference type="InterPro" id="IPR036390">
    <property type="entry name" value="WH_DNA-bd_sf"/>
</dbReference>
<dbReference type="GO" id="GO:0003677">
    <property type="term" value="F:DNA binding"/>
    <property type="evidence" value="ECO:0007669"/>
    <property type="project" value="UniProtKB-KW"/>
</dbReference>
<dbReference type="RefSeq" id="WP_047578554.1">
    <property type="nucleotide sequence ID" value="NZ_JPQT01000136.1"/>
</dbReference>
<dbReference type="PROSITE" id="PS51078">
    <property type="entry name" value="ICLR_ED"/>
    <property type="match status" value="1"/>
</dbReference>
<evidence type="ECO:0000313" key="7">
    <source>
        <dbReference type="Proteomes" id="UP000028643"/>
    </source>
</evidence>
<dbReference type="InterPro" id="IPR001845">
    <property type="entry name" value="HTH_ArsR_DNA-bd_dom"/>
</dbReference>
<comment type="caution">
    <text evidence="6">The sequence shown here is derived from an EMBL/GenBank/DDBJ whole genome shotgun (WGS) entry which is preliminary data.</text>
</comment>
<dbReference type="InterPro" id="IPR014757">
    <property type="entry name" value="Tscrpt_reg_IclR_C"/>
</dbReference>
<dbReference type="PANTHER" id="PTHR30136:SF39">
    <property type="entry name" value="TRANSCRIPTIONAL REGULATORY PROTEIN"/>
    <property type="match status" value="1"/>
</dbReference>
<dbReference type="eggNOG" id="COG1414">
    <property type="taxonomic scope" value="Bacteria"/>
</dbReference>
<dbReference type="Pfam" id="PF09339">
    <property type="entry name" value="HTH_IclR"/>
    <property type="match status" value="1"/>
</dbReference>
<evidence type="ECO:0000256" key="2">
    <source>
        <dbReference type="ARBA" id="ARBA00023125"/>
    </source>
</evidence>
<dbReference type="PATRIC" id="fig|317.174.peg.5125"/>
<proteinExistence type="predicted"/>
<dbReference type="PROSITE" id="PS51077">
    <property type="entry name" value="HTH_ICLR"/>
    <property type="match status" value="1"/>
</dbReference>
<keyword evidence="1" id="KW-0805">Transcription regulation</keyword>
<accession>A0A085UTF1</accession>
<dbReference type="AlphaFoldDB" id="A0A085UTF1"/>
<evidence type="ECO:0000256" key="3">
    <source>
        <dbReference type="ARBA" id="ARBA00023163"/>
    </source>
</evidence>
<dbReference type="InterPro" id="IPR005471">
    <property type="entry name" value="Tscrpt_reg_IclR_N"/>
</dbReference>
<dbReference type="InterPro" id="IPR029016">
    <property type="entry name" value="GAF-like_dom_sf"/>
</dbReference>
<organism evidence="6 7">
    <name type="scientific">Pseudomonas syringae</name>
    <dbReference type="NCBI Taxonomy" id="317"/>
    <lineage>
        <taxon>Bacteria</taxon>
        <taxon>Pseudomonadati</taxon>
        <taxon>Pseudomonadota</taxon>
        <taxon>Gammaproteobacteria</taxon>
        <taxon>Pseudomonadales</taxon>
        <taxon>Pseudomonadaceae</taxon>
        <taxon>Pseudomonas</taxon>
    </lineage>
</organism>
<dbReference type="InterPro" id="IPR050707">
    <property type="entry name" value="HTH_MetabolicPath_Reg"/>
</dbReference>
<keyword evidence="2" id="KW-0238">DNA-binding</keyword>
<feature type="domain" description="HTH iclR-type" evidence="4">
    <location>
        <begin position="15"/>
        <end position="78"/>
    </location>
</feature>
<evidence type="ECO:0000313" key="6">
    <source>
        <dbReference type="EMBL" id="KFE46464.1"/>
    </source>
</evidence>
<name>A0A085UTF1_PSESX</name>
<dbReference type="PANTHER" id="PTHR30136">
    <property type="entry name" value="HELIX-TURN-HELIX TRANSCRIPTIONAL REGULATOR, ICLR FAMILY"/>
    <property type="match status" value="1"/>
</dbReference>
<dbReference type="SMART" id="SM00418">
    <property type="entry name" value="HTH_ARSR"/>
    <property type="match status" value="1"/>
</dbReference>
<reference evidence="6 7" key="1">
    <citation type="submission" date="2014-07" db="EMBL/GenBank/DDBJ databases">
        <title>Draft Genome Sequences of Environmental Pseudomonas syringae strains.</title>
        <authorList>
            <person name="Baltrus D.A."/>
            <person name="Berge O."/>
            <person name="Morris C."/>
        </authorList>
    </citation>
    <scope>NUCLEOTIDE SEQUENCE [LARGE SCALE GENOMIC DNA]</scope>
    <source>
        <strain evidence="6 7">CEB003</strain>
    </source>
</reference>
<gene>
    <name evidence="6" type="ORF">IV02_25075</name>
</gene>
<dbReference type="InterPro" id="IPR036388">
    <property type="entry name" value="WH-like_DNA-bd_sf"/>
</dbReference>
<protein>
    <submittedName>
        <fullName evidence="6">IclR family transcriptional regulator</fullName>
    </submittedName>
</protein>
<evidence type="ECO:0000259" key="5">
    <source>
        <dbReference type="PROSITE" id="PS51078"/>
    </source>
</evidence>
<keyword evidence="3" id="KW-0804">Transcription</keyword>
<dbReference type="SUPFAM" id="SSF46785">
    <property type="entry name" value="Winged helix' DNA-binding domain"/>
    <property type="match status" value="1"/>
</dbReference>
<dbReference type="CDD" id="cd00090">
    <property type="entry name" value="HTH_ARSR"/>
    <property type="match status" value="1"/>
</dbReference>
<dbReference type="GO" id="GO:0045892">
    <property type="term" value="P:negative regulation of DNA-templated transcription"/>
    <property type="evidence" value="ECO:0007669"/>
    <property type="project" value="TreeGrafter"/>
</dbReference>
<evidence type="ECO:0000259" key="4">
    <source>
        <dbReference type="PROSITE" id="PS51077"/>
    </source>
</evidence>
<dbReference type="Gene3D" id="1.10.10.10">
    <property type="entry name" value="Winged helix-like DNA-binding domain superfamily/Winged helix DNA-binding domain"/>
    <property type="match status" value="1"/>
</dbReference>
<dbReference type="Gene3D" id="3.30.450.40">
    <property type="match status" value="1"/>
</dbReference>
<dbReference type="SUPFAM" id="SSF55781">
    <property type="entry name" value="GAF domain-like"/>
    <property type="match status" value="1"/>
</dbReference>
<dbReference type="GO" id="GO:0003700">
    <property type="term" value="F:DNA-binding transcription factor activity"/>
    <property type="evidence" value="ECO:0007669"/>
    <property type="project" value="InterPro"/>
</dbReference>
<dbReference type="Proteomes" id="UP000028643">
    <property type="component" value="Unassembled WGS sequence"/>
</dbReference>
<sequence length="278" mass="30520">MDYTERNENPKDVGVGAVSRLFAVLRCLGDCAEGGERVTQLAQQVGLSQPTTHRLLRSLMDEGMVEQDQRSKRYRLSIEFFALAAKAGNTGNLRDVVRPSLLRLSASLGDSLFLLARSGFDAICLDRSEGPYPIRTFTGDIGGRVALGVGQGSLAILAYLPEEERDTVIRYNLPRLKDFHLYDEVFLRSEVENVRRLGYAARNTGALPGMAGLAVPIFDREGRSVAALSVATISDRLGPDRLLTVVELLKREAALISARINPFDPSLRRPSQVFGQGE</sequence>
<dbReference type="SMART" id="SM00346">
    <property type="entry name" value="HTH_ICLR"/>
    <property type="match status" value="1"/>
</dbReference>
<dbReference type="InterPro" id="IPR011991">
    <property type="entry name" value="ArsR-like_HTH"/>
</dbReference>